<keyword evidence="2" id="KW-1133">Transmembrane helix</keyword>
<keyword evidence="4" id="KW-0378">Hydrolase</keyword>
<keyword evidence="5" id="KW-1185">Reference proteome</keyword>
<evidence type="ECO:0000256" key="1">
    <source>
        <dbReference type="ARBA" id="ARBA00009067"/>
    </source>
</evidence>
<dbReference type="Proteomes" id="UP000774130">
    <property type="component" value="Unassembled WGS sequence"/>
</dbReference>
<proteinExistence type="inferred from homology"/>
<evidence type="ECO:0000313" key="4">
    <source>
        <dbReference type="EMBL" id="MBV7392511.1"/>
    </source>
</evidence>
<dbReference type="EMBL" id="JAHUZB010000015">
    <property type="protein sequence ID" value="MBV7392511.1"/>
    <property type="molecule type" value="Genomic_DNA"/>
</dbReference>
<feature type="transmembrane region" description="Helical" evidence="2">
    <location>
        <begin position="210"/>
        <end position="227"/>
    </location>
</feature>
<reference evidence="4 5" key="1">
    <citation type="submission" date="2021-06" db="EMBL/GenBank/DDBJ databases">
        <title>Enterococcus alishanensis sp. nov., a novel lactic acid bacterium isolated from fresh coffee beans.</title>
        <authorList>
            <person name="Chen Y.-S."/>
        </authorList>
    </citation>
    <scope>NUCLEOTIDE SEQUENCE [LARGE SCALE GENOMIC DNA]</scope>
    <source>
        <strain evidence="4 5">ALS3</strain>
    </source>
</reference>
<feature type="transmembrane region" description="Helical" evidence="2">
    <location>
        <begin position="181"/>
        <end position="203"/>
    </location>
</feature>
<dbReference type="Pfam" id="PF02517">
    <property type="entry name" value="Rce1-like"/>
    <property type="match status" value="1"/>
</dbReference>
<evidence type="ECO:0000313" key="5">
    <source>
        <dbReference type="Proteomes" id="UP000774130"/>
    </source>
</evidence>
<evidence type="ECO:0000259" key="3">
    <source>
        <dbReference type="Pfam" id="PF02517"/>
    </source>
</evidence>
<evidence type="ECO:0000256" key="2">
    <source>
        <dbReference type="SAM" id="Phobius"/>
    </source>
</evidence>
<keyword evidence="4" id="KW-0482">Metalloprotease</keyword>
<comment type="similarity">
    <text evidence="1">Belongs to the UPF0177 family.</text>
</comment>
<feature type="transmembrane region" description="Helical" evidence="2">
    <location>
        <begin position="16"/>
        <end position="35"/>
    </location>
</feature>
<dbReference type="PANTHER" id="PTHR36435">
    <property type="entry name" value="SLR1288 PROTEIN"/>
    <property type="match status" value="1"/>
</dbReference>
<feature type="domain" description="CAAX prenyl protease 2/Lysostaphin resistance protein A-like" evidence="3">
    <location>
        <begin position="119"/>
        <end position="222"/>
    </location>
</feature>
<organism evidence="4 5">
    <name type="scientific">Enterococcus alishanensis</name>
    <dbReference type="NCBI Taxonomy" id="1303817"/>
    <lineage>
        <taxon>Bacteria</taxon>
        <taxon>Bacillati</taxon>
        <taxon>Bacillota</taxon>
        <taxon>Bacilli</taxon>
        <taxon>Lactobacillales</taxon>
        <taxon>Enterococcaceae</taxon>
        <taxon>Enterococcus</taxon>
    </lineage>
</organism>
<dbReference type="RefSeq" id="WP_218327724.1">
    <property type="nucleotide sequence ID" value="NZ_JAHUZB010000015.1"/>
</dbReference>
<feature type="transmembrane region" description="Helical" evidence="2">
    <location>
        <begin position="55"/>
        <end position="79"/>
    </location>
</feature>
<sequence length="228" mass="25510">MNKYMTGKKMTKISKPVLVAVILTFLYGIFFYFSTSFLWNKGWLISLKDITSQNIWIKFLSDIITNLLFVILIFALIFLKKRPLSEVGLTKNSRLISVLLLVVYLIMFLSNGDFTVKGVYLAFFYLVIVAFSEEFIFRGYLFTIIDQEYGFRIGIIVSGLLFGAMHGLLPTIIGNGSLADLFTNISSNLLGQGIVGGGLFALAYKKSGTLFVPILIHAILDYSSVLFG</sequence>
<feature type="transmembrane region" description="Helical" evidence="2">
    <location>
        <begin position="149"/>
        <end position="169"/>
    </location>
</feature>
<keyword evidence="2" id="KW-0472">Membrane</keyword>
<keyword evidence="2" id="KW-0812">Transmembrane</keyword>
<keyword evidence="4" id="KW-0645">Protease</keyword>
<feature type="transmembrane region" description="Helical" evidence="2">
    <location>
        <begin position="118"/>
        <end position="137"/>
    </location>
</feature>
<comment type="caution">
    <text evidence="4">The sequence shown here is derived from an EMBL/GenBank/DDBJ whole genome shotgun (WGS) entry which is preliminary data.</text>
</comment>
<protein>
    <submittedName>
        <fullName evidence="4">CPBP family intramembrane metalloprotease</fullName>
    </submittedName>
</protein>
<accession>A0ABS6THX4</accession>
<gene>
    <name evidence="4" type="ORF">KUA55_17830</name>
</gene>
<dbReference type="PANTHER" id="PTHR36435:SF1">
    <property type="entry name" value="CAAX AMINO TERMINAL PROTEASE FAMILY PROTEIN"/>
    <property type="match status" value="1"/>
</dbReference>
<dbReference type="InterPro" id="IPR003675">
    <property type="entry name" value="Rce1/LyrA-like_dom"/>
</dbReference>
<dbReference type="InterPro" id="IPR052710">
    <property type="entry name" value="CAAX_protease"/>
</dbReference>
<dbReference type="GO" id="GO:0008237">
    <property type="term" value="F:metallopeptidase activity"/>
    <property type="evidence" value="ECO:0007669"/>
    <property type="project" value="UniProtKB-KW"/>
</dbReference>
<feature type="transmembrane region" description="Helical" evidence="2">
    <location>
        <begin position="95"/>
        <end position="112"/>
    </location>
</feature>
<name>A0ABS6THX4_9ENTE</name>